<dbReference type="AlphaFoldDB" id="A0A975BZM5"/>
<protein>
    <submittedName>
        <fullName evidence="1">Uncharacterized protein</fullName>
    </submittedName>
</protein>
<accession>A0A975BZM5</accession>
<evidence type="ECO:0000313" key="2">
    <source>
        <dbReference type="Proteomes" id="UP000663722"/>
    </source>
</evidence>
<sequence>MGLGRPGMMNATNMPFPRGLARPGIMNAANMPPPRGQYC</sequence>
<proteinExistence type="predicted"/>
<reference evidence="1" key="1">
    <citation type="journal article" date="2021" name="Microb. Physiol.">
        <title>Proteogenomic Insights into the Physiology of Marine, Sulfate-Reducing, Filamentous Desulfonema limicola and Desulfonema magnum.</title>
        <authorList>
            <person name="Schnaars V."/>
            <person name="Wohlbrand L."/>
            <person name="Scheve S."/>
            <person name="Hinrichs C."/>
            <person name="Reinhardt R."/>
            <person name="Rabus R."/>
        </authorList>
    </citation>
    <scope>NUCLEOTIDE SEQUENCE</scope>
    <source>
        <strain evidence="1">4be13</strain>
    </source>
</reference>
<keyword evidence="2" id="KW-1185">Reference proteome</keyword>
<organism evidence="1 2">
    <name type="scientific">Desulfonema magnum</name>
    <dbReference type="NCBI Taxonomy" id="45655"/>
    <lineage>
        <taxon>Bacteria</taxon>
        <taxon>Pseudomonadati</taxon>
        <taxon>Thermodesulfobacteriota</taxon>
        <taxon>Desulfobacteria</taxon>
        <taxon>Desulfobacterales</taxon>
        <taxon>Desulfococcaceae</taxon>
        <taxon>Desulfonema</taxon>
    </lineage>
</organism>
<name>A0A975BZM5_9BACT</name>
<dbReference type="EMBL" id="CP061800">
    <property type="protein sequence ID" value="QTA93700.1"/>
    <property type="molecule type" value="Genomic_DNA"/>
</dbReference>
<gene>
    <name evidence="1" type="ORF">dnm_098040</name>
</gene>
<evidence type="ECO:0000313" key="1">
    <source>
        <dbReference type="EMBL" id="QTA93700.1"/>
    </source>
</evidence>
<dbReference type="Proteomes" id="UP000663722">
    <property type="component" value="Chromosome"/>
</dbReference>
<dbReference type="KEGG" id="dmm:dnm_098040"/>